<sequence length="72" mass="6583">MSDAGRPPSVAAGVGVLPTTDAGDNATLSAGAVVEVNVAALSAGAVVEAGASAVEVALPGSVAPVAALARTS</sequence>
<dbReference type="EMBL" id="CP092362">
    <property type="protein sequence ID" value="ULN44071.2"/>
    <property type="molecule type" value="Genomic_DNA"/>
</dbReference>
<protein>
    <submittedName>
        <fullName evidence="1">Uncharacterized protein</fullName>
    </submittedName>
</protein>
<accession>A0ABY3TRN5</accession>
<gene>
    <name evidence="1" type="ORF">MI149_13965</name>
</gene>
<organism evidence="1 2">
    <name type="scientific">Mycolicibacterium crocinum</name>
    <dbReference type="NCBI Taxonomy" id="388459"/>
    <lineage>
        <taxon>Bacteria</taxon>
        <taxon>Bacillati</taxon>
        <taxon>Actinomycetota</taxon>
        <taxon>Actinomycetes</taxon>
        <taxon>Mycobacteriales</taxon>
        <taxon>Mycobacteriaceae</taxon>
        <taxon>Mycolicibacterium</taxon>
    </lineage>
</organism>
<dbReference type="Proteomes" id="UP001055337">
    <property type="component" value="Chromosome"/>
</dbReference>
<reference evidence="1" key="1">
    <citation type="submission" date="2022-08" db="EMBL/GenBank/DDBJ databases">
        <title>Whole genome sequencing of non-tuberculosis mycobacteria type-strains.</title>
        <authorList>
            <person name="Igarashi Y."/>
            <person name="Osugi A."/>
            <person name="Mitarai S."/>
        </authorList>
    </citation>
    <scope>NUCLEOTIDE SEQUENCE</scope>
    <source>
        <strain evidence="1">JCM 16369</strain>
    </source>
</reference>
<name>A0ABY3TRN5_9MYCO</name>
<proteinExistence type="predicted"/>
<keyword evidence="2" id="KW-1185">Reference proteome</keyword>
<dbReference type="RefSeq" id="WP_262871790.1">
    <property type="nucleotide sequence ID" value="NZ_CP092362.2"/>
</dbReference>
<evidence type="ECO:0000313" key="2">
    <source>
        <dbReference type="Proteomes" id="UP001055337"/>
    </source>
</evidence>
<evidence type="ECO:0000313" key="1">
    <source>
        <dbReference type="EMBL" id="ULN44071.2"/>
    </source>
</evidence>